<protein>
    <recommendedName>
        <fullName evidence="2">BOD1/SHG1 domain-containing protein</fullName>
    </recommendedName>
</protein>
<feature type="region of interest" description="Disordered" evidence="1">
    <location>
        <begin position="148"/>
        <end position="200"/>
    </location>
</feature>
<dbReference type="EMBL" id="CAVNYO010000021">
    <property type="protein sequence ID" value="CAK5262589.1"/>
    <property type="molecule type" value="Genomic_DNA"/>
</dbReference>
<dbReference type="Pfam" id="PF05205">
    <property type="entry name" value="COMPASS-Shg1"/>
    <property type="match status" value="1"/>
</dbReference>
<evidence type="ECO:0000313" key="4">
    <source>
        <dbReference type="EMBL" id="CAK5262772.1"/>
    </source>
</evidence>
<dbReference type="EMBL" id="CAVNYO010000025">
    <property type="protein sequence ID" value="CAK5262772.1"/>
    <property type="molecule type" value="Genomic_DNA"/>
</dbReference>
<dbReference type="AlphaFoldDB" id="A0AAD2GRI3"/>
<dbReference type="Proteomes" id="UP001295794">
    <property type="component" value="Unassembled WGS sequence"/>
</dbReference>
<accession>A0AAD2GRI3</accession>
<organism evidence="3 5">
    <name type="scientific">Mycena citricolor</name>
    <dbReference type="NCBI Taxonomy" id="2018698"/>
    <lineage>
        <taxon>Eukaryota</taxon>
        <taxon>Fungi</taxon>
        <taxon>Dikarya</taxon>
        <taxon>Basidiomycota</taxon>
        <taxon>Agaricomycotina</taxon>
        <taxon>Agaricomycetes</taxon>
        <taxon>Agaricomycetidae</taxon>
        <taxon>Agaricales</taxon>
        <taxon>Marasmiineae</taxon>
        <taxon>Mycenaceae</taxon>
        <taxon>Mycena</taxon>
    </lineage>
</organism>
<evidence type="ECO:0000313" key="5">
    <source>
        <dbReference type="Proteomes" id="UP001295794"/>
    </source>
</evidence>
<keyword evidence="5" id="KW-1185">Reference proteome</keyword>
<evidence type="ECO:0000259" key="2">
    <source>
        <dbReference type="Pfam" id="PF05205"/>
    </source>
</evidence>
<name>A0AAD2GRI3_9AGAR</name>
<reference evidence="3" key="1">
    <citation type="submission" date="2023-11" db="EMBL/GenBank/DDBJ databases">
        <authorList>
            <person name="De Vega J J."/>
            <person name="De Vega J J."/>
        </authorList>
    </citation>
    <scope>NUCLEOTIDE SEQUENCE</scope>
</reference>
<evidence type="ECO:0000313" key="3">
    <source>
        <dbReference type="EMBL" id="CAK5262589.1"/>
    </source>
</evidence>
<evidence type="ECO:0000256" key="1">
    <source>
        <dbReference type="SAM" id="MobiDB-lite"/>
    </source>
</evidence>
<dbReference type="InterPro" id="IPR055264">
    <property type="entry name" value="BOD1/SHG1_dom"/>
</dbReference>
<feature type="domain" description="BOD1/SHG1" evidence="2">
    <location>
        <begin position="55"/>
        <end position="134"/>
    </location>
</feature>
<comment type="caution">
    <text evidence="3">The sequence shown here is derived from an EMBL/GenBank/DDBJ whole genome shotgun (WGS) entry which is preliminary data.</text>
</comment>
<proteinExistence type="predicted"/>
<sequence>MPSIRFASTDDRCRPRLSRSLFTHGHHRPRRARGRVGRSQAYIGLLIPGLTITSHRIKKSGEFDKWRRELIASAQRSTGYDAFKTRVEEIARQRLDSGQLANTSQNMIVKEVNRFPIIDRFAGEVPLLADDQFKMGVRSSLERILRNADPSQGSPEKHDAPSQPSLPLAADDHRSSDSSTLNPASAPQDVHKNHNSQIDP</sequence>
<gene>
    <name evidence="3" type="ORF">MYCIT1_LOCUS1438</name>
    <name evidence="4" type="ORF">MYCIT1_LOCUS1770</name>
</gene>